<feature type="compositionally biased region" description="Acidic residues" evidence="2">
    <location>
        <begin position="91"/>
        <end position="106"/>
    </location>
</feature>
<feature type="compositionally biased region" description="Basic and acidic residues" evidence="2">
    <location>
        <begin position="221"/>
        <end position="246"/>
    </location>
</feature>
<feature type="region of interest" description="Disordered" evidence="2">
    <location>
        <begin position="130"/>
        <end position="250"/>
    </location>
</feature>
<keyword evidence="3" id="KW-1133">Transmembrane helix</keyword>
<organism evidence="4">
    <name type="scientific">Culex pipiens</name>
    <name type="common">House mosquito</name>
    <dbReference type="NCBI Taxonomy" id="7175"/>
    <lineage>
        <taxon>Eukaryota</taxon>
        <taxon>Metazoa</taxon>
        <taxon>Ecdysozoa</taxon>
        <taxon>Arthropoda</taxon>
        <taxon>Hexapoda</taxon>
        <taxon>Insecta</taxon>
        <taxon>Pterygota</taxon>
        <taxon>Neoptera</taxon>
        <taxon>Endopterygota</taxon>
        <taxon>Diptera</taxon>
        <taxon>Nematocera</taxon>
        <taxon>Culicoidea</taxon>
        <taxon>Culicidae</taxon>
        <taxon>Culicinae</taxon>
        <taxon>Culicini</taxon>
        <taxon>Culex</taxon>
        <taxon>Culex</taxon>
    </lineage>
</organism>
<keyword evidence="3" id="KW-0812">Transmembrane</keyword>
<dbReference type="GO" id="GO:0005789">
    <property type="term" value="C:endoplasmic reticulum membrane"/>
    <property type="evidence" value="ECO:0007669"/>
    <property type="project" value="TreeGrafter"/>
</dbReference>
<feature type="region of interest" description="Disordered" evidence="2">
    <location>
        <begin position="52"/>
        <end position="106"/>
    </location>
</feature>
<feature type="region of interest" description="Disordered" evidence="2">
    <location>
        <begin position="775"/>
        <end position="822"/>
    </location>
</feature>
<dbReference type="PANTHER" id="PTHR18939:SF4">
    <property type="entry name" value="RIBOSOME-BINDING PROTEIN 1"/>
    <property type="match status" value="1"/>
</dbReference>
<dbReference type="AlphaFoldDB" id="A0A8D8P6E2"/>
<evidence type="ECO:0000256" key="1">
    <source>
        <dbReference type="SAM" id="Coils"/>
    </source>
</evidence>
<sequence>MDLSVLIVMFVATLLVLVGLYFFLMKPLAGKSYEEMQKEKLAMREKIMGTGAGAATNSAKSSKDNANKKTKKVNKNKQQQKQKAAVKDSDQDSVVETESAESEFEEEINPLTYAKKKVNASVEYAETEAFALNADGHGKKKDKQNQGKKNNKQKGGILLNKSEPVLVKQESAQEINHFEEIHPKDALEIARQHKEEDAKKSQPKEVADKARQPAAAPTAAVKKEEEVKAKSHPKDQRKQKNKEHAKPPLIKTSAVEEIPVAPAVVTPVVAANPVAVPAAEVKSSANVVNKDKSNKKKKNELITQQLAAEVHDAVNVQSLVRILAKADLPRNDIQILIDFLLNKQQDTLTKDPSEWNDPSDPLQKLKKQLQEKQNQLDEEQKGAAGLHAKLKELRQELNSEKSQASAVVKGFNEELNNKKLEVQSLSQQLQLVSDKYSAEKQALTHQFQQLQAKYVQLSEKHAAAQEGVASVAQLNENMQILQRELMTKSQLLNEKLQVEEELLKKKTEYEMLLRSKDEALQQRAQDVAAYEAELQQLRVVATQKDELAKSCQQQSFEIDQLKSQLGELQLKQKQAAAASNQVEESSKVELRNLQNALDSSKTELAGCRAELVAAKSRSGDQDQQLKELRVREEDLQKQLHEQREKNNDLRMKNWKLIEALQVAQSKTATTNTSQSSKVELTAAASKIASNHVVVEAPAPKVDIDKVILEEQNRTKDLLVKLLPTEIVSALPLDAANFYSWLESTVVCIQEQQQECIRTATEAAAAAAAAASAAVTTTTNSNNSTEVGHLNCNSRSSNNNSSLYENNDANGNDGSNKNGAPEGDLEDQQVLAQRNEQLQKTVDQYKTIIADTEIMLKNLESKVIEQDIHWRSVVQAKEKELNLLKSAGALQ</sequence>
<proteinExistence type="predicted"/>
<evidence type="ECO:0000313" key="4">
    <source>
        <dbReference type="EMBL" id="CAG6590364.1"/>
    </source>
</evidence>
<keyword evidence="1" id="KW-0175">Coiled coil</keyword>
<dbReference type="InterPro" id="IPR040248">
    <property type="entry name" value="RRBP1"/>
</dbReference>
<protein>
    <submittedName>
        <fullName evidence="4">Ribosome-binding protein 1</fullName>
    </submittedName>
</protein>
<keyword evidence="3" id="KW-0472">Membrane</keyword>
<feature type="compositionally biased region" description="Basic and acidic residues" evidence="2">
    <location>
        <begin position="176"/>
        <end position="211"/>
    </location>
</feature>
<evidence type="ECO:0000256" key="3">
    <source>
        <dbReference type="SAM" id="Phobius"/>
    </source>
</evidence>
<dbReference type="PANTHER" id="PTHR18939">
    <property type="entry name" value="RIBOSOME BINDING PROTEIN-1"/>
    <property type="match status" value="1"/>
</dbReference>
<dbReference type="EMBL" id="HBUE01218456">
    <property type="protein sequence ID" value="CAG6538349.1"/>
    <property type="molecule type" value="Transcribed_RNA"/>
</dbReference>
<dbReference type="EMBL" id="HBUE01325024">
    <property type="protein sequence ID" value="CAG6590364.1"/>
    <property type="molecule type" value="Transcribed_RNA"/>
</dbReference>
<evidence type="ECO:0000256" key="2">
    <source>
        <dbReference type="SAM" id="MobiDB-lite"/>
    </source>
</evidence>
<feature type="compositionally biased region" description="Basic residues" evidence="2">
    <location>
        <begin position="68"/>
        <end position="80"/>
    </location>
</feature>
<name>A0A8D8P6E2_CULPI</name>
<reference evidence="4" key="1">
    <citation type="submission" date="2021-05" db="EMBL/GenBank/DDBJ databases">
        <authorList>
            <person name="Alioto T."/>
            <person name="Alioto T."/>
            <person name="Gomez Garrido J."/>
        </authorList>
    </citation>
    <scope>NUCLEOTIDE SEQUENCE</scope>
</reference>
<feature type="compositionally biased region" description="Low complexity" evidence="2">
    <location>
        <begin position="775"/>
        <end position="809"/>
    </location>
</feature>
<feature type="transmembrane region" description="Helical" evidence="3">
    <location>
        <begin position="6"/>
        <end position="24"/>
    </location>
</feature>
<feature type="coiled-coil region" evidence="1">
    <location>
        <begin position="362"/>
        <end position="652"/>
    </location>
</feature>
<accession>A0A8D8P6E2</accession>